<keyword evidence="3" id="KW-1185">Reference proteome</keyword>
<dbReference type="KEGG" id="minf:MESINF_0427"/>
<dbReference type="RefSeq" id="WP_169698310.1">
    <property type="nucleotide sequence ID" value="NZ_LS974202.1"/>
</dbReference>
<reference evidence="2 3" key="1">
    <citation type="submission" date="2017-01" db="EMBL/GenBank/DDBJ databases">
        <authorList>
            <person name="Erauso G."/>
        </authorList>
    </citation>
    <scope>NUCLEOTIDE SEQUENCE [LARGE SCALE GENOMIC DNA]</scope>
    <source>
        <strain evidence="2">MESINF1</strain>
    </source>
</reference>
<dbReference type="Proteomes" id="UP000250796">
    <property type="component" value="Chromosome MESINF"/>
</dbReference>
<dbReference type="Gene3D" id="3.30.1050.10">
    <property type="entry name" value="SCP2 sterol-binding domain"/>
    <property type="match status" value="1"/>
</dbReference>
<protein>
    <submittedName>
        <fullName evidence="2">Putative acetyltransferase</fullName>
    </submittedName>
</protein>
<organism evidence="2 3">
    <name type="scientific">Mesotoga infera</name>
    <dbReference type="NCBI Taxonomy" id="1236046"/>
    <lineage>
        <taxon>Bacteria</taxon>
        <taxon>Thermotogati</taxon>
        <taxon>Thermotogota</taxon>
        <taxon>Thermotogae</taxon>
        <taxon>Kosmotogales</taxon>
        <taxon>Kosmotogaceae</taxon>
        <taxon>Mesotoga</taxon>
    </lineage>
</organism>
<name>A0A7Z7LDC2_9BACT</name>
<keyword evidence="2" id="KW-0808">Transferase</keyword>
<proteinExistence type="predicted"/>
<dbReference type="PROSITE" id="PS51186">
    <property type="entry name" value="GNAT"/>
    <property type="match status" value="1"/>
</dbReference>
<evidence type="ECO:0000313" key="3">
    <source>
        <dbReference type="Proteomes" id="UP000250796"/>
    </source>
</evidence>
<accession>A0A7Z7LDC2</accession>
<evidence type="ECO:0000259" key="1">
    <source>
        <dbReference type="PROSITE" id="PS51186"/>
    </source>
</evidence>
<dbReference type="PANTHER" id="PTHR37817">
    <property type="entry name" value="N-ACETYLTRANSFERASE EIS"/>
    <property type="match status" value="1"/>
</dbReference>
<dbReference type="InterPro" id="IPR051554">
    <property type="entry name" value="Acetyltransferase_Eis"/>
</dbReference>
<evidence type="ECO:0000313" key="2">
    <source>
        <dbReference type="EMBL" id="SSC11876.1"/>
    </source>
</evidence>
<dbReference type="Gene3D" id="3.40.630.30">
    <property type="match status" value="2"/>
</dbReference>
<dbReference type="Pfam" id="PF13527">
    <property type="entry name" value="Acetyltransf_9"/>
    <property type="match status" value="1"/>
</dbReference>
<dbReference type="EMBL" id="LS974202">
    <property type="protein sequence ID" value="SSC11876.1"/>
    <property type="molecule type" value="Genomic_DNA"/>
</dbReference>
<dbReference type="Pfam" id="PF13530">
    <property type="entry name" value="SCP2_2"/>
    <property type="match status" value="1"/>
</dbReference>
<dbReference type="GO" id="GO:0034069">
    <property type="term" value="F:aminoglycoside N-acetyltransferase activity"/>
    <property type="evidence" value="ECO:0007669"/>
    <property type="project" value="TreeGrafter"/>
</dbReference>
<dbReference type="PANTHER" id="PTHR37817:SF1">
    <property type="entry name" value="N-ACETYLTRANSFERASE EIS"/>
    <property type="match status" value="1"/>
</dbReference>
<dbReference type="Pfam" id="PF17668">
    <property type="entry name" value="Acetyltransf_17"/>
    <property type="match status" value="1"/>
</dbReference>
<dbReference type="InterPro" id="IPR036527">
    <property type="entry name" value="SCP2_sterol-bd_dom_sf"/>
</dbReference>
<dbReference type="SUPFAM" id="SSF55718">
    <property type="entry name" value="SCP-like"/>
    <property type="match status" value="1"/>
</dbReference>
<dbReference type="InterPro" id="IPR016181">
    <property type="entry name" value="Acyl_CoA_acyltransferase"/>
</dbReference>
<sequence length="391" mass="45186">MIFKEITDYRELIEISALAFSFEKIDQNELEELYEQLVEGGRLFYGTYDGETLVAGCVVYPYRMRLRESVVTMGGIALVCSRQDYRGKGGVRLLLSGTLESMRNLGYPVSVLYPFQRGFYRKYGWEVFDRWQLIKFSPSSIRDFDSGDIEARDMAFPDEESMEFYRRYASSKYNCVLRSEADWRDRLSPVWSSQVAKRVVRFTRKSEVVGLMDYSINQDRKEGGYFHSILTFACEEEKVRQAMFSYIKSLSHQVNRVHLFGPMNCEIWPYLYDKPDECQLREGSMIRIVDIMKLDGLKIDSPDVKIALKIEDAQCPWNAGGFMLKIGNGVLNLTRIPEEEARLEAGIGAISTVIGGRESLRRMVEMKLIKPLSGYNGEDIKRCDVFMNEPF</sequence>
<gene>
    <name evidence="2" type="ORF">MESINF_0427</name>
</gene>
<feature type="domain" description="N-acetyltransferase" evidence="1">
    <location>
        <begin position="1"/>
        <end position="159"/>
    </location>
</feature>
<dbReference type="GO" id="GO:0030649">
    <property type="term" value="P:aminoglycoside antibiotic catabolic process"/>
    <property type="evidence" value="ECO:0007669"/>
    <property type="project" value="TreeGrafter"/>
</dbReference>
<dbReference type="InterPro" id="IPR025559">
    <property type="entry name" value="Eis_dom"/>
</dbReference>
<dbReference type="InterPro" id="IPR041380">
    <property type="entry name" value="Acetyltransf_17"/>
</dbReference>
<dbReference type="InterPro" id="IPR000182">
    <property type="entry name" value="GNAT_dom"/>
</dbReference>
<dbReference type="AlphaFoldDB" id="A0A7Z7LDC2"/>
<dbReference type="SUPFAM" id="SSF55729">
    <property type="entry name" value="Acyl-CoA N-acyltransferases (Nat)"/>
    <property type="match status" value="1"/>
</dbReference>